<dbReference type="Pfam" id="PF12796">
    <property type="entry name" value="Ank_2"/>
    <property type="match status" value="1"/>
</dbReference>
<protein>
    <submittedName>
        <fullName evidence="2">Uncharacterized protein</fullName>
    </submittedName>
</protein>
<dbReference type="PRINTS" id="PR01415">
    <property type="entry name" value="ANKYRIN"/>
</dbReference>
<dbReference type="AlphaFoldDB" id="A0A3P9J7Z4"/>
<dbReference type="InterPro" id="IPR052771">
    <property type="entry name" value="Neurotrophin_sig_adaptor"/>
</dbReference>
<dbReference type="SMART" id="SM00248">
    <property type="entry name" value="ANK"/>
    <property type="match status" value="4"/>
</dbReference>
<reference evidence="2" key="3">
    <citation type="submission" date="2025-08" db="UniProtKB">
        <authorList>
            <consortium name="Ensembl"/>
        </authorList>
    </citation>
    <scope>IDENTIFICATION</scope>
    <source>
        <strain evidence="2">HSOK</strain>
    </source>
</reference>
<sequence length="232" mass="26151">ERRFLEKNSEMCYTEVVKELLKRNPNVNMTDKDGNTALMIAAKEGYTEIVQDLLDAGTYVNIPDRVSDTVLIGAVRGGHVEIVRALLHKYADIDIQVNHCVCVWQDGDTPLIKATKMRSIEIVELLLDKGAKVSAVDKVRLNLWPLLSQPYLPVSTHSSLFLCIFQKGDTPLHIAIRGRSRRLAELLLRNPKDGRLLYRPNKAGETPYNIDCSHQKSILTQIFGARMSDLDL</sequence>
<dbReference type="InterPro" id="IPR036770">
    <property type="entry name" value="Ankyrin_rpt-contain_sf"/>
</dbReference>
<dbReference type="Pfam" id="PF00023">
    <property type="entry name" value="Ank"/>
    <property type="match status" value="2"/>
</dbReference>
<feature type="repeat" description="ANK" evidence="1">
    <location>
        <begin position="33"/>
        <end position="65"/>
    </location>
</feature>
<dbReference type="PROSITE" id="PS50297">
    <property type="entry name" value="ANK_REP_REGION"/>
    <property type="match status" value="3"/>
</dbReference>
<dbReference type="SUPFAM" id="SSF48403">
    <property type="entry name" value="Ankyrin repeat"/>
    <property type="match status" value="1"/>
</dbReference>
<accession>A0A3P9J7Z4</accession>
<dbReference type="Ensembl" id="ENSORLT00015016393.1">
    <property type="protein sequence ID" value="ENSORLP00015028231.1"/>
    <property type="gene ID" value="ENSORLG00015010752.1"/>
</dbReference>
<organism evidence="2 3">
    <name type="scientific">Oryzias latipes</name>
    <name type="common">Japanese rice fish</name>
    <name type="synonym">Japanese killifish</name>
    <dbReference type="NCBI Taxonomy" id="8090"/>
    <lineage>
        <taxon>Eukaryota</taxon>
        <taxon>Metazoa</taxon>
        <taxon>Chordata</taxon>
        <taxon>Craniata</taxon>
        <taxon>Vertebrata</taxon>
        <taxon>Euteleostomi</taxon>
        <taxon>Actinopterygii</taxon>
        <taxon>Neopterygii</taxon>
        <taxon>Teleostei</taxon>
        <taxon>Neoteleostei</taxon>
        <taxon>Acanthomorphata</taxon>
        <taxon>Ovalentaria</taxon>
        <taxon>Atherinomorphae</taxon>
        <taxon>Beloniformes</taxon>
        <taxon>Adrianichthyidae</taxon>
        <taxon>Oryziinae</taxon>
        <taxon>Oryzias</taxon>
    </lineage>
</organism>
<evidence type="ECO:0000313" key="2">
    <source>
        <dbReference type="Ensembl" id="ENSORLP00015028231.1"/>
    </source>
</evidence>
<dbReference type="InterPro" id="IPR002110">
    <property type="entry name" value="Ankyrin_rpt"/>
</dbReference>
<name>A0A3P9J7Z4_ORYLA</name>
<reference key="1">
    <citation type="journal article" date="2007" name="Nature">
        <title>The medaka draft genome and insights into vertebrate genome evolution.</title>
        <authorList>
            <person name="Kasahara M."/>
            <person name="Naruse K."/>
            <person name="Sasaki S."/>
            <person name="Nakatani Y."/>
            <person name="Qu W."/>
            <person name="Ahsan B."/>
            <person name="Yamada T."/>
            <person name="Nagayasu Y."/>
            <person name="Doi K."/>
            <person name="Kasai Y."/>
            <person name="Jindo T."/>
            <person name="Kobayashi D."/>
            <person name="Shimada A."/>
            <person name="Toyoda A."/>
            <person name="Kuroki Y."/>
            <person name="Fujiyama A."/>
            <person name="Sasaki T."/>
            <person name="Shimizu A."/>
            <person name="Asakawa S."/>
            <person name="Shimizu N."/>
            <person name="Hashimoto S."/>
            <person name="Yang J."/>
            <person name="Lee Y."/>
            <person name="Matsushima K."/>
            <person name="Sugano S."/>
            <person name="Sakaizumi M."/>
            <person name="Narita T."/>
            <person name="Ohishi K."/>
            <person name="Haga S."/>
            <person name="Ohta F."/>
            <person name="Nomoto H."/>
            <person name="Nogata K."/>
            <person name="Morishita T."/>
            <person name="Endo T."/>
            <person name="Shin-I T."/>
            <person name="Takeda H."/>
            <person name="Morishita S."/>
            <person name="Kohara Y."/>
        </authorList>
    </citation>
    <scope>NUCLEOTIDE SEQUENCE [LARGE SCALE GENOMIC DNA]</scope>
    <source>
        <strain>Hd-rR</strain>
    </source>
</reference>
<dbReference type="PANTHER" id="PTHR24116">
    <property type="entry name" value="KINASE D-INTERACTING SUBSTRATE OF 220 KDA"/>
    <property type="match status" value="1"/>
</dbReference>
<dbReference type="PANTHER" id="PTHR24116:SF0">
    <property type="entry name" value="KINASE D-INTERACTING SUBSTRATE OF 220 KDA"/>
    <property type="match status" value="1"/>
</dbReference>
<dbReference type="Proteomes" id="UP000265200">
    <property type="component" value="Chromosome 24"/>
</dbReference>
<feature type="repeat" description="ANK" evidence="1">
    <location>
        <begin position="167"/>
        <end position="190"/>
    </location>
</feature>
<evidence type="ECO:0000313" key="3">
    <source>
        <dbReference type="Proteomes" id="UP000265200"/>
    </source>
</evidence>
<reference evidence="2" key="4">
    <citation type="submission" date="2025-09" db="UniProtKB">
        <authorList>
            <consortium name="Ensembl"/>
        </authorList>
    </citation>
    <scope>IDENTIFICATION</scope>
    <source>
        <strain evidence="2">HSOK</strain>
    </source>
</reference>
<evidence type="ECO:0000256" key="1">
    <source>
        <dbReference type="PROSITE-ProRule" id="PRU00023"/>
    </source>
</evidence>
<feature type="repeat" description="ANK" evidence="1">
    <location>
        <begin position="106"/>
        <end position="138"/>
    </location>
</feature>
<proteinExistence type="predicted"/>
<keyword evidence="1" id="KW-0040">ANK repeat</keyword>
<reference evidence="2 3" key="2">
    <citation type="submission" date="2017-04" db="EMBL/GenBank/DDBJ databases">
        <title>CpG methylation of centromeres and impact of large insertions on vertebrate speciation.</title>
        <authorList>
            <person name="Ichikawa K."/>
            <person name="Yoshimura J."/>
            <person name="Morishita S."/>
        </authorList>
    </citation>
    <scope>NUCLEOTIDE SEQUENCE</scope>
    <source>
        <strain evidence="2 3">HSOK</strain>
    </source>
</reference>
<dbReference type="Gene3D" id="1.25.40.20">
    <property type="entry name" value="Ankyrin repeat-containing domain"/>
    <property type="match status" value="2"/>
</dbReference>
<dbReference type="PROSITE" id="PS50088">
    <property type="entry name" value="ANK_REPEAT"/>
    <property type="match status" value="3"/>
</dbReference>